<comment type="caution">
    <text evidence="1">The sequence shown here is derived from an EMBL/GenBank/DDBJ whole genome shotgun (WGS) entry which is preliminary data.</text>
</comment>
<reference evidence="1" key="1">
    <citation type="submission" date="2020-10" db="EMBL/GenBank/DDBJ databases">
        <authorList>
            <person name="Gilroy R."/>
        </authorList>
    </citation>
    <scope>NUCLEOTIDE SEQUENCE</scope>
    <source>
        <strain evidence="1">CHK178-757</strain>
    </source>
</reference>
<gene>
    <name evidence="1" type="ORF">IAB46_09405</name>
</gene>
<dbReference type="PANTHER" id="PTHR37822">
    <property type="entry name" value="SPORE PHOTOPRODUCT LYASE-RELATED"/>
    <property type="match status" value="1"/>
</dbReference>
<proteinExistence type="predicted"/>
<dbReference type="Gene3D" id="3.80.30.30">
    <property type="match status" value="1"/>
</dbReference>
<reference evidence="1" key="2">
    <citation type="journal article" date="2021" name="PeerJ">
        <title>Extensive microbial diversity within the chicken gut microbiome revealed by metagenomics and culture.</title>
        <authorList>
            <person name="Gilroy R."/>
            <person name="Ravi A."/>
            <person name="Getino M."/>
            <person name="Pursley I."/>
            <person name="Horton D.L."/>
            <person name="Alikhan N.F."/>
            <person name="Baker D."/>
            <person name="Gharbi K."/>
            <person name="Hall N."/>
            <person name="Watson M."/>
            <person name="Adriaenssens E.M."/>
            <person name="Foster-Nyarko E."/>
            <person name="Jarju S."/>
            <person name="Secka A."/>
            <person name="Antonio M."/>
            <person name="Oren A."/>
            <person name="Chaudhuri R.R."/>
            <person name="La Ragione R."/>
            <person name="Hildebrand F."/>
            <person name="Pallen M.J."/>
        </authorList>
    </citation>
    <scope>NUCLEOTIDE SEQUENCE</scope>
    <source>
        <strain evidence="1">CHK178-757</strain>
    </source>
</reference>
<sequence>MTMKAGYFSHIYVERQILDHPETVRILGHFPKAEVVGIHHYKDVFNRKHQSFYDQKQSPALILARKDGRLVYPGAPVCQSFGNHYFYYTSCMMNCIYDCEYCYLQGMYPSGNVVLFVNLEDIFREVDQLLEKHSVYLCVSYDTDLMAFERIAGFVRRWHGFARQRPGLVIEIRTKSGAFGQLKDLEPLPNMIFAWTLSPQKIIEKYEHHTASLDVRISQLWQACEAGFPVRVCFDPLIWVEDFEAVYKEMIRQVFARPLKPLDASIGVFRVSADYLKQLRRQRPASALLWYPFMTSHGVYHYGTALSEKMTYTVKEILKTYVDEDRIFVWNGEDEHGSL</sequence>
<dbReference type="InterPro" id="IPR058240">
    <property type="entry name" value="rSAM_sf"/>
</dbReference>
<dbReference type="SUPFAM" id="SSF102114">
    <property type="entry name" value="Radical SAM enzymes"/>
    <property type="match status" value="1"/>
</dbReference>
<dbReference type="Proteomes" id="UP000823927">
    <property type="component" value="Unassembled WGS sequence"/>
</dbReference>
<organism evidence="1 2">
    <name type="scientific">Candidatus Scybalocola faecigallinarum</name>
    <dbReference type="NCBI Taxonomy" id="2840941"/>
    <lineage>
        <taxon>Bacteria</taxon>
        <taxon>Bacillati</taxon>
        <taxon>Bacillota</taxon>
        <taxon>Clostridia</taxon>
        <taxon>Lachnospirales</taxon>
        <taxon>Lachnospiraceae</taxon>
        <taxon>Lachnospiraceae incertae sedis</taxon>
        <taxon>Candidatus Scybalocola (ex Gilroy et al. 2021)</taxon>
    </lineage>
</organism>
<dbReference type="GO" id="GO:1904047">
    <property type="term" value="F:S-adenosyl-L-methionine binding"/>
    <property type="evidence" value="ECO:0007669"/>
    <property type="project" value="TreeGrafter"/>
</dbReference>
<protein>
    <submittedName>
        <fullName evidence="1">Radical SAM protein</fullName>
    </submittedName>
</protein>
<dbReference type="InterPro" id="IPR049539">
    <property type="entry name" value="SPL"/>
</dbReference>
<dbReference type="EMBL" id="DVIT01000032">
    <property type="protein sequence ID" value="HIS47747.1"/>
    <property type="molecule type" value="Genomic_DNA"/>
</dbReference>
<dbReference type="GO" id="GO:0042601">
    <property type="term" value="C:endospore-forming forespore"/>
    <property type="evidence" value="ECO:0007669"/>
    <property type="project" value="TreeGrafter"/>
</dbReference>
<dbReference type="GO" id="GO:0003913">
    <property type="term" value="F:DNA photolyase activity"/>
    <property type="evidence" value="ECO:0007669"/>
    <property type="project" value="TreeGrafter"/>
</dbReference>
<accession>A0A9D1F5X7</accession>
<name>A0A9D1F5X7_9FIRM</name>
<evidence type="ECO:0000313" key="2">
    <source>
        <dbReference type="Proteomes" id="UP000823927"/>
    </source>
</evidence>
<dbReference type="AlphaFoldDB" id="A0A9D1F5X7"/>
<dbReference type="Pfam" id="PF20903">
    <property type="entry name" value="SPL"/>
    <property type="match status" value="1"/>
</dbReference>
<dbReference type="Gene3D" id="3.40.50.12110">
    <property type="match status" value="1"/>
</dbReference>
<evidence type="ECO:0000313" key="1">
    <source>
        <dbReference type="EMBL" id="HIS47747.1"/>
    </source>
</evidence>
<dbReference type="GO" id="GO:0051539">
    <property type="term" value="F:4 iron, 4 sulfur cluster binding"/>
    <property type="evidence" value="ECO:0007669"/>
    <property type="project" value="TreeGrafter"/>
</dbReference>
<dbReference type="PANTHER" id="PTHR37822:SF2">
    <property type="entry name" value="SPORE PHOTOPRODUCT LYASE"/>
    <property type="match status" value="1"/>
</dbReference>